<evidence type="ECO:0000259" key="1">
    <source>
        <dbReference type="Pfam" id="PF18904"/>
    </source>
</evidence>
<proteinExistence type="predicted"/>
<dbReference type="Pfam" id="PF18904">
    <property type="entry name" value="DUF5660"/>
    <property type="match status" value="1"/>
</dbReference>
<organism evidence="2 3">
    <name type="scientific">Candidatus Amesbacteria bacterium GW2011_GWA2_42_12</name>
    <dbReference type="NCBI Taxonomy" id="1618356"/>
    <lineage>
        <taxon>Bacteria</taxon>
        <taxon>Candidatus Amesiibacteriota</taxon>
    </lineage>
</organism>
<comment type="caution">
    <text evidence="2">The sequence shown here is derived from an EMBL/GenBank/DDBJ whole genome shotgun (WGS) entry which is preliminary data.</text>
</comment>
<reference evidence="2 3" key="1">
    <citation type="journal article" date="2015" name="Nature">
        <title>rRNA introns, odd ribosomes, and small enigmatic genomes across a large radiation of phyla.</title>
        <authorList>
            <person name="Brown C.T."/>
            <person name="Hug L.A."/>
            <person name="Thomas B.C."/>
            <person name="Sharon I."/>
            <person name="Castelle C.J."/>
            <person name="Singh A."/>
            <person name="Wilkins M.J."/>
            <person name="Williams K.H."/>
            <person name="Banfield J.F."/>
        </authorList>
    </citation>
    <scope>NUCLEOTIDE SEQUENCE [LARGE SCALE GENOMIC DNA]</scope>
</reference>
<name>A0A0G1AEK4_9BACT</name>
<dbReference type="EMBL" id="LCCN01000006">
    <property type="protein sequence ID" value="KKS32561.1"/>
    <property type="molecule type" value="Genomic_DNA"/>
</dbReference>
<dbReference type="STRING" id="1618356.UU93_C0006G0040"/>
<dbReference type="InterPro" id="IPR043719">
    <property type="entry name" value="DUF5660"/>
</dbReference>
<dbReference type="Proteomes" id="UP000034160">
    <property type="component" value="Unassembled WGS sequence"/>
</dbReference>
<accession>A0A0G1AEK4</accession>
<protein>
    <recommendedName>
        <fullName evidence="1">DUF5660 domain-containing protein</fullName>
    </recommendedName>
</protein>
<feature type="domain" description="DUF5660" evidence="1">
    <location>
        <begin position="96"/>
        <end position="202"/>
    </location>
</feature>
<evidence type="ECO:0000313" key="3">
    <source>
        <dbReference type="Proteomes" id="UP000034160"/>
    </source>
</evidence>
<gene>
    <name evidence="2" type="ORF">UU93_C0006G0040</name>
</gene>
<sequence length="202" mass="22643">MASSAPKQSRRPAPANFLEALRDLSQDAASGASIHIQKAVTQDIPESFGFSQSGDLTPNQSFSLEDMRKAENAGENRAENRFNNRLQEERLVFLRSENETKKQIQTIQQDILAFAKSAGDLAQQVQIATMQAPVNPGIYQRNFFEHLRSVIKVLRQNVESSRNWLAAQNSRATKRGSYWGSVKTSGTKFMLSQERYMVTTTG</sequence>
<evidence type="ECO:0000313" key="2">
    <source>
        <dbReference type="EMBL" id="KKS32561.1"/>
    </source>
</evidence>
<dbReference type="AlphaFoldDB" id="A0A0G1AEK4"/>